<evidence type="ECO:0000313" key="2">
    <source>
        <dbReference type="EMBL" id="CAD7694216.1"/>
    </source>
</evidence>
<evidence type="ECO:0000256" key="1">
    <source>
        <dbReference type="SAM" id="SignalP"/>
    </source>
</evidence>
<comment type="caution">
    <text evidence="2">The sequence shown here is derived from an EMBL/GenBank/DDBJ whole genome shotgun (WGS) entry which is preliminary data.</text>
</comment>
<feature type="signal peptide" evidence="1">
    <location>
        <begin position="1"/>
        <end position="19"/>
    </location>
</feature>
<evidence type="ECO:0000313" key="3">
    <source>
        <dbReference type="Proteomes" id="UP000645828"/>
    </source>
</evidence>
<keyword evidence="3" id="KW-1185">Reference proteome</keyword>
<keyword evidence="1" id="KW-0732">Signal</keyword>
<dbReference type="EMBL" id="CAJHUB010000789">
    <property type="protein sequence ID" value="CAD7694216.1"/>
    <property type="molecule type" value="Genomic_DNA"/>
</dbReference>
<dbReference type="AlphaFoldDB" id="A0A812A1J3"/>
<sequence>MISQLPLLSLLTILQPSTVVFPGASFCLWANNFCPHWSGCRWGFPAGHHAATSVQTFPRVLGGSAIPADLGFIHCVISTYYAPHTAQGWGHWQAIYCVASWPLVVVSTFSSLWFQTRFSAETRHPASLSSRSLSNVTTRREQSLIALQLSFSGTGSGHTCPLLPPRRDYFWILCHRLSSQGRLLLFESFMLL</sequence>
<protein>
    <submittedName>
        <fullName evidence="2">(raccoon dog) hypothetical protein</fullName>
    </submittedName>
</protein>
<gene>
    <name evidence="2" type="ORF">NYPRO_LOCUS27008</name>
</gene>
<reference evidence="2" key="1">
    <citation type="submission" date="2020-12" db="EMBL/GenBank/DDBJ databases">
        <authorList>
            <consortium name="Molecular Ecology Group"/>
        </authorList>
    </citation>
    <scope>NUCLEOTIDE SEQUENCE</scope>
    <source>
        <strain evidence="2">TBG_1078</strain>
    </source>
</reference>
<organism evidence="2 3">
    <name type="scientific">Nyctereutes procyonoides</name>
    <name type="common">Raccoon dog</name>
    <name type="synonym">Canis procyonoides</name>
    <dbReference type="NCBI Taxonomy" id="34880"/>
    <lineage>
        <taxon>Eukaryota</taxon>
        <taxon>Metazoa</taxon>
        <taxon>Chordata</taxon>
        <taxon>Craniata</taxon>
        <taxon>Vertebrata</taxon>
        <taxon>Euteleostomi</taxon>
        <taxon>Mammalia</taxon>
        <taxon>Eutheria</taxon>
        <taxon>Laurasiatheria</taxon>
        <taxon>Carnivora</taxon>
        <taxon>Caniformia</taxon>
        <taxon>Canidae</taxon>
        <taxon>Nyctereutes</taxon>
    </lineage>
</organism>
<name>A0A812A1J3_NYCPR</name>
<proteinExistence type="predicted"/>
<dbReference type="Proteomes" id="UP000645828">
    <property type="component" value="Unassembled WGS sequence"/>
</dbReference>
<feature type="chain" id="PRO_5032833361" evidence="1">
    <location>
        <begin position="20"/>
        <end position="192"/>
    </location>
</feature>
<accession>A0A812A1J3</accession>